<dbReference type="InterPro" id="IPR007110">
    <property type="entry name" value="Ig-like_dom"/>
</dbReference>
<dbReference type="Gene3D" id="2.60.40.10">
    <property type="entry name" value="Immunoglobulins"/>
    <property type="match status" value="1"/>
</dbReference>
<dbReference type="VEuPathDB" id="VectorBase:BGLAX_039830"/>
<evidence type="ECO:0000313" key="3">
    <source>
        <dbReference type="Proteomes" id="UP000076420"/>
    </source>
</evidence>
<accession>A0A2C9LFS6</accession>
<dbReference type="EnsemblMetazoa" id="BGLB030470-RA">
    <property type="protein sequence ID" value="BGLB030470-PA"/>
    <property type="gene ID" value="BGLB030470"/>
</dbReference>
<dbReference type="PROSITE" id="PS50835">
    <property type="entry name" value="IG_LIKE"/>
    <property type="match status" value="1"/>
</dbReference>
<dbReference type="InterPro" id="IPR013783">
    <property type="entry name" value="Ig-like_fold"/>
</dbReference>
<dbReference type="AlphaFoldDB" id="A0A2C9LFS6"/>
<dbReference type="InterPro" id="IPR036179">
    <property type="entry name" value="Ig-like_dom_sf"/>
</dbReference>
<reference evidence="2" key="1">
    <citation type="submission" date="2020-05" db="UniProtKB">
        <authorList>
            <consortium name="EnsemblMetazoa"/>
        </authorList>
    </citation>
    <scope>IDENTIFICATION</scope>
    <source>
        <strain evidence="2">BB02</strain>
    </source>
</reference>
<evidence type="ECO:0000259" key="1">
    <source>
        <dbReference type="PROSITE" id="PS50835"/>
    </source>
</evidence>
<dbReference type="SUPFAM" id="SSF48726">
    <property type="entry name" value="Immunoglobulin"/>
    <property type="match status" value="1"/>
</dbReference>
<organism evidence="2 3">
    <name type="scientific">Biomphalaria glabrata</name>
    <name type="common">Bloodfluke planorb</name>
    <name type="synonym">Freshwater snail</name>
    <dbReference type="NCBI Taxonomy" id="6526"/>
    <lineage>
        <taxon>Eukaryota</taxon>
        <taxon>Metazoa</taxon>
        <taxon>Spiralia</taxon>
        <taxon>Lophotrochozoa</taxon>
        <taxon>Mollusca</taxon>
        <taxon>Gastropoda</taxon>
        <taxon>Heterobranchia</taxon>
        <taxon>Euthyneura</taxon>
        <taxon>Panpulmonata</taxon>
        <taxon>Hygrophila</taxon>
        <taxon>Lymnaeoidea</taxon>
        <taxon>Planorbidae</taxon>
        <taxon>Biomphalaria</taxon>
    </lineage>
</organism>
<dbReference type="Proteomes" id="UP000076420">
    <property type="component" value="Unassembled WGS sequence"/>
</dbReference>
<proteinExistence type="predicted"/>
<feature type="domain" description="Ig-like" evidence="1">
    <location>
        <begin position="16"/>
        <end position="92"/>
    </location>
</feature>
<gene>
    <name evidence="2" type="primary">106065946</name>
</gene>
<sequence length="107" mass="12303">MDYGDNMTIKIEKVKPKLYLQDCLLEIEVGESVRCTCRVSSLSEATVLWYHDSQIVFSNTSNVLEFKAEKNATFICRMYTSDNLTAGELEYSPKILDKKQMAYNMIV</sequence>
<evidence type="ECO:0000313" key="2">
    <source>
        <dbReference type="EnsemblMetazoa" id="BGLB030470-PA"/>
    </source>
</evidence>
<name>A0A2C9LFS6_BIOGL</name>
<dbReference type="KEGG" id="bgt:106065946"/>
<dbReference type="VEuPathDB" id="VectorBase:BGLB030470"/>
<protein>
    <recommendedName>
        <fullName evidence="1">Ig-like domain-containing protein</fullName>
    </recommendedName>
</protein>